<dbReference type="PANTHER" id="PTHR21610:SF9">
    <property type="entry name" value="VON WILLEBRAND FACTOR A DOMAIN-CONTAINING PROTEIN 8"/>
    <property type="match status" value="1"/>
</dbReference>
<evidence type="ECO:0000259" key="1">
    <source>
        <dbReference type="Pfam" id="PF07728"/>
    </source>
</evidence>
<gene>
    <name evidence="2" type="ORF">PAPOLLO_LOCUS23274</name>
</gene>
<dbReference type="GO" id="GO:0016887">
    <property type="term" value="F:ATP hydrolysis activity"/>
    <property type="evidence" value="ECO:0007669"/>
    <property type="project" value="InterPro"/>
</dbReference>
<sequence>MEVLLKDIQEGKHILLVEKEGSENKKTVEKLLQHLDRPSEYIQLDANTTIESLTEQPTDKNGTVTSENSPLVKAVKYGYVLVVEEVAEAPTNVTSSLNNLMESGAMLLSDGRRIVPKEIMNSSGGKTANFIPVHEDFRMIVMARGKGFPSLEKVSAAPLALKNGEIGVTVKAVGSSPAITTVVMGGPGSGPHTATAIASGTAVATATALTHGTGTSTATALASGSSIATATAHSYDAGDATATVNTYDSATADAIAHAYDTGVATATANASSSAVIKAEAIARGKEVITKTQNGP</sequence>
<feature type="domain" description="ATPase dynein-related AAA" evidence="1">
    <location>
        <begin position="14"/>
        <end position="118"/>
    </location>
</feature>
<comment type="caution">
    <text evidence="2">The sequence shown here is derived from an EMBL/GenBank/DDBJ whole genome shotgun (WGS) entry which is preliminary data.</text>
</comment>
<dbReference type="GO" id="GO:0005524">
    <property type="term" value="F:ATP binding"/>
    <property type="evidence" value="ECO:0007669"/>
    <property type="project" value="InterPro"/>
</dbReference>
<dbReference type="InterPro" id="IPR039891">
    <property type="entry name" value="VWA8"/>
</dbReference>
<dbReference type="EMBL" id="CAJQZP010001427">
    <property type="protein sequence ID" value="CAG5045421.1"/>
    <property type="molecule type" value="Genomic_DNA"/>
</dbReference>
<dbReference type="Proteomes" id="UP000691718">
    <property type="component" value="Unassembled WGS sequence"/>
</dbReference>
<organism evidence="2 3">
    <name type="scientific">Parnassius apollo</name>
    <name type="common">Apollo butterfly</name>
    <name type="synonym">Papilio apollo</name>
    <dbReference type="NCBI Taxonomy" id="110799"/>
    <lineage>
        <taxon>Eukaryota</taxon>
        <taxon>Metazoa</taxon>
        <taxon>Ecdysozoa</taxon>
        <taxon>Arthropoda</taxon>
        <taxon>Hexapoda</taxon>
        <taxon>Insecta</taxon>
        <taxon>Pterygota</taxon>
        <taxon>Neoptera</taxon>
        <taxon>Endopterygota</taxon>
        <taxon>Lepidoptera</taxon>
        <taxon>Glossata</taxon>
        <taxon>Ditrysia</taxon>
        <taxon>Papilionoidea</taxon>
        <taxon>Papilionidae</taxon>
        <taxon>Parnassiinae</taxon>
        <taxon>Parnassini</taxon>
        <taxon>Parnassius</taxon>
        <taxon>Parnassius</taxon>
    </lineage>
</organism>
<protein>
    <submittedName>
        <fullName evidence="2">(apollo) hypothetical protein</fullName>
    </submittedName>
</protein>
<evidence type="ECO:0000313" key="3">
    <source>
        <dbReference type="Proteomes" id="UP000691718"/>
    </source>
</evidence>
<accession>A0A8S3XXU1</accession>
<reference evidence="2" key="1">
    <citation type="submission" date="2021-04" db="EMBL/GenBank/DDBJ databases">
        <authorList>
            <person name="Tunstrom K."/>
        </authorList>
    </citation>
    <scope>NUCLEOTIDE SEQUENCE</scope>
</reference>
<dbReference type="Pfam" id="PF07728">
    <property type="entry name" value="AAA_5"/>
    <property type="match status" value="1"/>
</dbReference>
<dbReference type="GO" id="GO:0005737">
    <property type="term" value="C:cytoplasm"/>
    <property type="evidence" value="ECO:0007669"/>
    <property type="project" value="TreeGrafter"/>
</dbReference>
<evidence type="ECO:0000313" key="2">
    <source>
        <dbReference type="EMBL" id="CAG5045421.1"/>
    </source>
</evidence>
<name>A0A8S3XXU1_PARAO</name>
<dbReference type="PANTHER" id="PTHR21610">
    <property type="entry name" value="VON WILLEBRAND FACTOR A DOMAIN-CONTAINING PROTEIN 8"/>
    <property type="match status" value="1"/>
</dbReference>
<dbReference type="InterPro" id="IPR011704">
    <property type="entry name" value="ATPase_dyneun-rel_AAA"/>
</dbReference>
<keyword evidence="3" id="KW-1185">Reference proteome</keyword>
<dbReference type="OrthoDB" id="5186at2759"/>
<dbReference type="AlphaFoldDB" id="A0A8S3XXU1"/>
<proteinExistence type="predicted"/>